<sequence length="361" mass="38980">MRFLGLSVGLLIGIGTLCLVSPVFTKWKPSLQCRDFVGVEGPPLPSPDGAPDPFLRLGVPSLDNQVCVLTQFFKDCRDFPSPLVATIANALLFGTALSNTVFVGFEATRSDSRGAAASASLTAFLMQYIGISVIIPAVWFPSFLYSHATPLAHQAPVSRPAAISIAQPRLLVFIALANVVVGAMLLYLGFAPDSSSYSIAFFVFQFLPIASPWLWPLFRSTTPSSVKDAVTSSVTATQIYYAFAVLFSLHHWVGFVVPLIATPDTTPLSNLETLWAFLKKLPQESRALPTWFLLLDGISLTATNALIVATEQQTFASTVTSLLLFAAQSVVVGPGAAFMLFCASREQAIRRVHYVDPQKLS</sequence>
<accession>A0A3R7D7P1</accession>
<evidence type="ECO:0000313" key="2">
    <source>
        <dbReference type="EMBL" id="RHY35248.1"/>
    </source>
</evidence>
<protein>
    <submittedName>
        <fullName evidence="2">Uncharacterized protein</fullName>
    </submittedName>
</protein>
<keyword evidence="1" id="KW-0812">Transmembrane</keyword>
<feature type="transmembrane region" description="Helical" evidence="1">
    <location>
        <begin position="288"/>
        <end position="310"/>
    </location>
</feature>
<dbReference type="Proteomes" id="UP000285060">
    <property type="component" value="Unassembled WGS sequence"/>
</dbReference>
<organism evidence="2 3">
    <name type="scientific">Aphanomyces invadans</name>
    <dbReference type="NCBI Taxonomy" id="157072"/>
    <lineage>
        <taxon>Eukaryota</taxon>
        <taxon>Sar</taxon>
        <taxon>Stramenopiles</taxon>
        <taxon>Oomycota</taxon>
        <taxon>Saprolegniomycetes</taxon>
        <taxon>Saprolegniales</taxon>
        <taxon>Verrucalvaceae</taxon>
        <taxon>Aphanomyces</taxon>
    </lineage>
</organism>
<feature type="transmembrane region" description="Helical" evidence="1">
    <location>
        <begin position="117"/>
        <end position="140"/>
    </location>
</feature>
<comment type="caution">
    <text evidence="2">The sequence shown here is derived from an EMBL/GenBank/DDBJ whole genome shotgun (WGS) entry which is preliminary data.</text>
</comment>
<feature type="transmembrane region" description="Helical" evidence="1">
    <location>
        <begin position="83"/>
        <end position="105"/>
    </location>
</feature>
<keyword evidence="1" id="KW-1133">Transmembrane helix</keyword>
<feature type="transmembrane region" description="Helical" evidence="1">
    <location>
        <begin position="238"/>
        <end position="261"/>
    </location>
</feature>
<gene>
    <name evidence="2" type="ORF">DYB32_000291</name>
</gene>
<name>A0A3R7D7P1_9STRA</name>
<dbReference type="AlphaFoldDB" id="A0A3R7D7P1"/>
<feature type="transmembrane region" description="Helical" evidence="1">
    <location>
        <begin position="170"/>
        <end position="190"/>
    </location>
</feature>
<dbReference type="VEuPathDB" id="FungiDB:H310_01057"/>
<reference evidence="2 3" key="1">
    <citation type="submission" date="2018-08" db="EMBL/GenBank/DDBJ databases">
        <title>Aphanomyces genome sequencing and annotation.</title>
        <authorList>
            <person name="Minardi D."/>
            <person name="Oidtmann B."/>
            <person name="Van Der Giezen M."/>
            <person name="Studholme D.J."/>
        </authorList>
    </citation>
    <scope>NUCLEOTIDE SEQUENCE [LARGE SCALE GENOMIC DNA]</scope>
    <source>
        <strain evidence="2 3">NJM0002</strain>
    </source>
</reference>
<evidence type="ECO:0000256" key="1">
    <source>
        <dbReference type="SAM" id="Phobius"/>
    </source>
</evidence>
<feature type="transmembrane region" description="Helical" evidence="1">
    <location>
        <begin position="197"/>
        <end position="218"/>
    </location>
</feature>
<evidence type="ECO:0000313" key="3">
    <source>
        <dbReference type="Proteomes" id="UP000285060"/>
    </source>
</evidence>
<keyword evidence="3" id="KW-1185">Reference proteome</keyword>
<keyword evidence="1" id="KW-0472">Membrane</keyword>
<dbReference type="EMBL" id="QUSY01000006">
    <property type="protein sequence ID" value="RHY35248.1"/>
    <property type="molecule type" value="Genomic_DNA"/>
</dbReference>
<proteinExistence type="predicted"/>
<feature type="transmembrane region" description="Helical" evidence="1">
    <location>
        <begin position="322"/>
        <end position="343"/>
    </location>
</feature>